<name>A0AAN6XWZ1_9PEZI</name>
<dbReference type="EMBL" id="MU858257">
    <property type="protein sequence ID" value="KAK4208121.1"/>
    <property type="molecule type" value="Genomic_DNA"/>
</dbReference>
<organism evidence="2 3">
    <name type="scientific">Rhypophila decipiens</name>
    <dbReference type="NCBI Taxonomy" id="261697"/>
    <lineage>
        <taxon>Eukaryota</taxon>
        <taxon>Fungi</taxon>
        <taxon>Dikarya</taxon>
        <taxon>Ascomycota</taxon>
        <taxon>Pezizomycotina</taxon>
        <taxon>Sordariomycetes</taxon>
        <taxon>Sordariomycetidae</taxon>
        <taxon>Sordariales</taxon>
        <taxon>Naviculisporaceae</taxon>
        <taxon>Rhypophila</taxon>
    </lineage>
</organism>
<comment type="caution">
    <text evidence="2">The sequence shown here is derived from an EMBL/GenBank/DDBJ whole genome shotgun (WGS) entry which is preliminary data.</text>
</comment>
<accession>A0AAN6XWZ1</accession>
<keyword evidence="3" id="KW-1185">Reference proteome</keyword>
<dbReference type="AlphaFoldDB" id="A0AAN6XWZ1"/>
<reference evidence="2" key="2">
    <citation type="submission" date="2023-05" db="EMBL/GenBank/DDBJ databases">
        <authorList>
            <consortium name="Lawrence Berkeley National Laboratory"/>
            <person name="Steindorff A."/>
            <person name="Hensen N."/>
            <person name="Bonometti L."/>
            <person name="Westerberg I."/>
            <person name="Brannstrom I.O."/>
            <person name="Guillou S."/>
            <person name="Cros-Aarteil S."/>
            <person name="Calhoun S."/>
            <person name="Haridas S."/>
            <person name="Kuo A."/>
            <person name="Mondo S."/>
            <person name="Pangilinan J."/>
            <person name="Riley R."/>
            <person name="Labutti K."/>
            <person name="Andreopoulos B."/>
            <person name="Lipzen A."/>
            <person name="Chen C."/>
            <person name="Yanf M."/>
            <person name="Daum C."/>
            <person name="Ng V."/>
            <person name="Clum A."/>
            <person name="Ohm R."/>
            <person name="Martin F."/>
            <person name="Silar P."/>
            <person name="Natvig D."/>
            <person name="Lalanne C."/>
            <person name="Gautier V."/>
            <person name="Ament-Velasquez S.L."/>
            <person name="Kruys A."/>
            <person name="Hutchinson M.I."/>
            <person name="Powell A.J."/>
            <person name="Barry K."/>
            <person name="Miller A.N."/>
            <person name="Grigoriev I.V."/>
            <person name="Debuchy R."/>
            <person name="Gladieux P."/>
            <person name="Thoren M.H."/>
            <person name="Johannesson H."/>
        </authorList>
    </citation>
    <scope>NUCLEOTIDE SEQUENCE</scope>
    <source>
        <strain evidence="2">PSN293</strain>
    </source>
</reference>
<reference evidence="2" key="1">
    <citation type="journal article" date="2023" name="Mol. Phylogenet. Evol.">
        <title>Genome-scale phylogeny and comparative genomics of the fungal order Sordariales.</title>
        <authorList>
            <person name="Hensen N."/>
            <person name="Bonometti L."/>
            <person name="Westerberg I."/>
            <person name="Brannstrom I.O."/>
            <person name="Guillou S."/>
            <person name="Cros-Aarteil S."/>
            <person name="Calhoun S."/>
            <person name="Haridas S."/>
            <person name="Kuo A."/>
            <person name="Mondo S."/>
            <person name="Pangilinan J."/>
            <person name="Riley R."/>
            <person name="LaButti K."/>
            <person name="Andreopoulos B."/>
            <person name="Lipzen A."/>
            <person name="Chen C."/>
            <person name="Yan M."/>
            <person name="Daum C."/>
            <person name="Ng V."/>
            <person name="Clum A."/>
            <person name="Steindorff A."/>
            <person name="Ohm R.A."/>
            <person name="Martin F."/>
            <person name="Silar P."/>
            <person name="Natvig D.O."/>
            <person name="Lalanne C."/>
            <person name="Gautier V."/>
            <person name="Ament-Velasquez S.L."/>
            <person name="Kruys A."/>
            <person name="Hutchinson M.I."/>
            <person name="Powell A.J."/>
            <person name="Barry K."/>
            <person name="Miller A.N."/>
            <person name="Grigoriev I.V."/>
            <person name="Debuchy R."/>
            <person name="Gladieux P."/>
            <person name="Hiltunen Thoren M."/>
            <person name="Johannesson H."/>
        </authorList>
    </citation>
    <scope>NUCLEOTIDE SEQUENCE</scope>
    <source>
        <strain evidence="2">PSN293</strain>
    </source>
</reference>
<protein>
    <submittedName>
        <fullName evidence="2">Uncharacterized protein</fullName>
    </submittedName>
</protein>
<evidence type="ECO:0000313" key="3">
    <source>
        <dbReference type="Proteomes" id="UP001301769"/>
    </source>
</evidence>
<proteinExistence type="predicted"/>
<feature type="region of interest" description="Disordered" evidence="1">
    <location>
        <begin position="124"/>
        <end position="154"/>
    </location>
</feature>
<evidence type="ECO:0000256" key="1">
    <source>
        <dbReference type="SAM" id="MobiDB-lite"/>
    </source>
</evidence>
<dbReference type="Proteomes" id="UP001301769">
    <property type="component" value="Unassembled WGS sequence"/>
</dbReference>
<gene>
    <name evidence="2" type="ORF">QBC37DRAFT_405579</name>
</gene>
<sequence>MSLQITCIDFLHVDNEEQKGKANGLLSQHWPAMPLANEAAGIMLSAGNRKGRCRAEDNYCRGRSHRLPHVWVPDGLTMLGVAVGAQSPRLPRQAVQSRTPAKTWWCAHGVKVNRQGRLRAWGVSPRESPARGKCKHRAVWDPRTTNGDPRRPGLSCPVSRDQTVDPSGFDLFGRDAIIARESDREHFPATSTTHSGDDVAEAFIAASRDTTMNMVLVVVSEL</sequence>
<evidence type="ECO:0000313" key="2">
    <source>
        <dbReference type="EMBL" id="KAK4208121.1"/>
    </source>
</evidence>